<gene>
    <name evidence="2" type="primary">orf299</name>
</gene>
<accession>A0A4Y5N074</accession>
<organism evidence="2">
    <name type="scientific">Orbilia brochopaga</name>
    <dbReference type="NCBI Taxonomy" id="3140254"/>
    <lineage>
        <taxon>Eukaryota</taxon>
        <taxon>Fungi</taxon>
        <taxon>Dikarya</taxon>
        <taxon>Ascomycota</taxon>
        <taxon>Pezizomycotina</taxon>
        <taxon>Orbiliomycetes</taxon>
        <taxon>Orbiliales</taxon>
        <taxon>Orbiliaceae</taxon>
        <taxon>Orbilia</taxon>
    </lineage>
</organism>
<feature type="domain" description="Homing endonuclease LAGLIDADG" evidence="1">
    <location>
        <begin position="172"/>
        <end position="268"/>
    </location>
</feature>
<keyword evidence="2" id="KW-0496">Mitochondrion</keyword>
<dbReference type="SUPFAM" id="SSF55608">
    <property type="entry name" value="Homing endonucleases"/>
    <property type="match status" value="2"/>
</dbReference>
<geneLocation type="mitochondrion" evidence="2"/>
<dbReference type="InterPro" id="IPR027434">
    <property type="entry name" value="Homing_endonucl"/>
</dbReference>
<feature type="domain" description="Homing endonuclease LAGLIDADG" evidence="1">
    <location>
        <begin position="16"/>
        <end position="114"/>
    </location>
</feature>
<dbReference type="AlphaFoldDB" id="A0A4Y5N074"/>
<protein>
    <recommendedName>
        <fullName evidence="1">Homing endonuclease LAGLIDADG domain-containing protein</fullName>
    </recommendedName>
</protein>
<dbReference type="Pfam" id="PF00961">
    <property type="entry name" value="LAGLIDADG_1"/>
    <property type="match status" value="2"/>
</dbReference>
<dbReference type="GO" id="GO:0004519">
    <property type="term" value="F:endonuclease activity"/>
    <property type="evidence" value="ECO:0007669"/>
    <property type="project" value="InterPro"/>
</dbReference>
<proteinExistence type="predicted"/>
<dbReference type="PANTHER" id="PTHR36181">
    <property type="entry name" value="INTRON-ENCODED ENDONUCLEASE AI3-RELATED"/>
    <property type="match status" value="1"/>
</dbReference>
<dbReference type="InterPro" id="IPR004860">
    <property type="entry name" value="LAGLIDADG_dom"/>
</dbReference>
<name>A0A4Y5N074_9PEZI</name>
<dbReference type="EMBL" id="MK820635">
    <property type="protein sequence ID" value="QCW06948.1"/>
    <property type="molecule type" value="Genomic_DNA"/>
</dbReference>
<dbReference type="PANTHER" id="PTHR36181:SF4">
    <property type="entry name" value="LAGLIDADG ENDONUCLEASE"/>
    <property type="match status" value="1"/>
</dbReference>
<dbReference type="GO" id="GO:0005739">
    <property type="term" value="C:mitochondrion"/>
    <property type="evidence" value="ECO:0007669"/>
    <property type="project" value="UniProtKB-ARBA"/>
</dbReference>
<dbReference type="Gene3D" id="3.10.28.10">
    <property type="entry name" value="Homing endonucleases"/>
    <property type="match status" value="2"/>
</dbReference>
<sequence>MENPNNPTNLNPFFVTGFCDAEACFHLSIGKNSKYKIGYYVNPGFSIGLHKKDLSLLEKIQSYFGGIGTISKQTKNSIQFRIFSIKDLKIIIDHFEKYPLITKKQIDYKLFKQALELIENKEHINLDGFQKIVNMRASMNKGLPNSLKDSFSNVTIIEMAFTPLNIQDPNWLAGFAEGEGCFFVKTTKTNKNVSLGFQLTQHNRDALLINSFVSFFGCGRVESCNNGLAVNFIVTKLSDLIEKIIPFFNEYPIIGSKSKDLEDLKKIVKIKISKEHLTPEGFEKILKIKSGMNSLRFKI</sequence>
<evidence type="ECO:0000313" key="2">
    <source>
        <dbReference type="EMBL" id="QCW06948.1"/>
    </source>
</evidence>
<evidence type="ECO:0000259" key="1">
    <source>
        <dbReference type="Pfam" id="PF00961"/>
    </source>
</evidence>
<dbReference type="InterPro" id="IPR051289">
    <property type="entry name" value="LAGLIDADG_Endonuclease"/>
</dbReference>
<reference evidence="2" key="1">
    <citation type="submission" date="2019-04" db="EMBL/GenBank/DDBJ databases">
        <authorList>
            <person name="Yu Z."/>
            <person name="Deng C."/>
        </authorList>
    </citation>
    <scope>NUCLEOTIDE SEQUENCE</scope>
</reference>
<dbReference type="FunFam" id="3.10.28.10:FF:000010">
    <property type="entry name" value="LAGLIDADG homing endonuclease I-LtrII"/>
    <property type="match status" value="1"/>
</dbReference>